<dbReference type="GO" id="GO:0020037">
    <property type="term" value="F:heme binding"/>
    <property type="evidence" value="ECO:0007669"/>
    <property type="project" value="InterPro"/>
</dbReference>
<dbReference type="Pfam" id="PF01152">
    <property type="entry name" value="Bac_globin"/>
    <property type="match status" value="1"/>
</dbReference>
<protein>
    <submittedName>
        <fullName evidence="6">Group III truncated hemoglobin</fullName>
    </submittedName>
</protein>
<dbReference type="EMBL" id="CP048711">
    <property type="protein sequence ID" value="QIB66946.1"/>
    <property type="molecule type" value="Genomic_DNA"/>
</dbReference>
<keyword evidence="3 5" id="KW-0479">Metal-binding</keyword>
<name>A0A6C0U4L5_9GAMM</name>
<evidence type="ECO:0000256" key="5">
    <source>
        <dbReference type="PIRSR" id="PIRSR601486-1"/>
    </source>
</evidence>
<dbReference type="InterPro" id="IPR009050">
    <property type="entry name" value="Globin-like_sf"/>
</dbReference>
<proteinExistence type="predicted"/>
<evidence type="ECO:0000313" key="6">
    <source>
        <dbReference type="EMBL" id="QIB66946.1"/>
    </source>
</evidence>
<feature type="binding site" description="distal binding residue" evidence="5">
    <location>
        <position position="76"/>
    </location>
    <ligand>
        <name>heme</name>
        <dbReference type="ChEBI" id="CHEBI:30413"/>
    </ligand>
    <ligandPart>
        <name>Fe</name>
        <dbReference type="ChEBI" id="CHEBI:18248"/>
    </ligandPart>
</feature>
<evidence type="ECO:0000256" key="1">
    <source>
        <dbReference type="ARBA" id="ARBA00022448"/>
    </source>
</evidence>
<keyword evidence="1" id="KW-0813">Transport</keyword>
<dbReference type="RefSeq" id="WP_163496376.1">
    <property type="nucleotide sequence ID" value="NZ_CP048711.1"/>
</dbReference>
<accession>A0A6C0U4L5</accession>
<keyword evidence="2 5" id="KW-0349">Heme</keyword>
<sequence length="129" mass="15258">MNVSRHSDKPDLDSRAHIESFVDRFYQRLLADPQLGPIFTEVAAVDLAVHLPRIKDYWCKLLLGEQGYRRHTMEIHRRLHRRRPLQPEDFERWLATFTATVDDYYQGQRAERAKHLARSIAANMQQSLC</sequence>
<dbReference type="GO" id="GO:0019825">
    <property type="term" value="F:oxygen binding"/>
    <property type="evidence" value="ECO:0007669"/>
    <property type="project" value="InterPro"/>
</dbReference>
<dbReference type="GO" id="GO:0046872">
    <property type="term" value="F:metal ion binding"/>
    <property type="evidence" value="ECO:0007669"/>
    <property type="project" value="UniProtKB-KW"/>
</dbReference>
<dbReference type="Proteomes" id="UP000477680">
    <property type="component" value="Chromosome"/>
</dbReference>
<keyword evidence="7" id="KW-1185">Reference proteome</keyword>
<evidence type="ECO:0000256" key="3">
    <source>
        <dbReference type="ARBA" id="ARBA00022723"/>
    </source>
</evidence>
<dbReference type="KEGG" id="kim:G3T16_17670"/>
<evidence type="ECO:0000313" key="7">
    <source>
        <dbReference type="Proteomes" id="UP000477680"/>
    </source>
</evidence>
<evidence type="ECO:0000256" key="4">
    <source>
        <dbReference type="ARBA" id="ARBA00023004"/>
    </source>
</evidence>
<gene>
    <name evidence="6" type="ORF">G3T16_17670</name>
</gene>
<dbReference type="SUPFAM" id="SSF46458">
    <property type="entry name" value="Globin-like"/>
    <property type="match status" value="1"/>
</dbReference>
<dbReference type="InterPro" id="IPR001486">
    <property type="entry name" value="Hemoglobin_trunc"/>
</dbReference>
<dbReference type="InterPro" id="IPR012292">
    <property type="entry name" value="Globin/Proto"/>
</dbReference>
<organism evidence="6 7">
    <name type="scientific">Kineobactrum salinum</name>
    <dbReference type="NCBI Taxonomy" id="2708301"/>
    <lineage>
        <taxon>Bacteria</taxon>
        <taxon>Pseudomonadati</taxon>
        <taxon>Pseudomonadota</taxon>
        <taxon>Gammaproteobacteria</taxon>
        <taxon>Cellvibrionales</taxon>
        <taxon>Halieaceae</taxon>
        <taxon>Kineobactrum</taxon>
    </lineage>
</organism>
<reference evidence="6 7" key="1">
    <citation type="submission" date="2020-02" db="EMBL/GenBank/DDBJ databases">
        <title>Genome sequencing for Kineobactrum sp. M2.</title>
        <authorList>
            <person name="Park S.-J."/>
        </authorList>
    </citation>
    <scope>NUCLEOTIDE SEQUENCE [LARGE SCALE GENOMIC DNA]</scope>
    <source>
        <strain evidence="6 7">M2</strain>
    </source>
</reference>
<evidence type="ECO:0000256" key="2">
    <source>
        <dbReference type="ARBA" id="ARBA00022617"/>
    </source>
</evidence>
<dbReference type="Gene3D" id="1.10.490.10">
    <property type="entry name" value="Globins"/>
    <property type="match status" value="1"/>
</dbReference>
<keyword evidence="4 5" id="KW-0408">Iron</keyword>
<dbReference type="CDD" id="cd08916">
    <property type="entry name" value="TrHb3_P"/>
    <property type="match status" value="1"/>
</dbReference>
<dbReference type="AlphaFoldDB" id="A0A6C0U4L5"/>